<comment type="pathway">
    <text evidence="1">tRNA modification; 5-methoxycarbonylmethyl-2-thiouridine-tRNA biosynthesis.</text>
</comment>
<evidence type="ECO:0000313" key="4">
    <source>
        <dbReference type="Proteomes" id="UP000515163"/>
    </source>
</evidence>
<dbReference type="UniPathway" id="UPA00988"/>
<sequence>MFPSVCSLVDFNENKPPKGKFILLSDSQNDGSFLVNHFLSLYAKGGFHICFMTLSQSFTHYCNVAQKLGINLNTACDNGQVKHIDGLKLISKGLSAKQNKDEALNTEKNPFVNVRNLNFSLEELYKQIRSWVTVKGNEPCLLLIDDISILLSLGVTVKTVKDFCHYCTDLMCYDKNVVSGCFVCLVHCDADVDDDMSMLLLRQLCHMAHIEMHVEGLSSGYCKDVHGQLVITWREPDDPRPKPYKKTTTQYKIQDRMVTFFAPGTSKAVL</sequence>
<name>A0A6P8I1V3_ACTTE</name>
<gene>
    <name evidence="5" type="primary">LOC116297640</name>
</gene>
<dbReference type="InParanoid" id="A0A6P8I1V3"/>
<keyword evidence="4" id="KW-1185">Reference proteome</keyword>
<dbReference type="KEGG" id="aten:116297640"/>
<evidence type="ECO:0000256" key="2">
    <source>
        <dbReference type="ARBA" id="ARBA00008837"/>
    </source>
</evidence>
<dbReference type="PANTHER" id="PTHR16184:SF6">
    <property type="entry name" value="ELONGATOR COMPLEX PROTEIN 6"/>
    <property type="match status" value="1"/>
</dbReference>
<accession>A0A6P8I1V3</accession>
<proteinExistence type="inferred from homology"/>
<dbReference type="FunCoup" id="A0A6P8I1V3">
    <property type="interactions" value="1438"/>
</dbReference>
<dbReference type="InterPro" id="IPR018627">
    <property type="entry name" value="ELP6"/>
</dbReference>
<dbReference type="Proteomes" id="UP000515163">
    <property type="component" value="Unplaced"/>
</dbReference>
<dbReference type="GeneID" id="116297640"/>
<evidence type="ECO:0000256" key="3">
    <source>
        <dbReference type="ARBA" id="ARBA00020263"/>
    </source>
</evidence>
<dbReference type="CDD" id="cd19495">
    <property type="entry name" value="Elp6"/>
    <property type="match status" value="1"/>
</dbReference>
<dbReference type="InterPro" id="IPR027417">
    <property type="entry name" value="P-loop_NTPase"/>
</dbReference>
<reference evidence="5" key="1">
    <citation type="submission" date="2025-08" db="UniProtKB">
        <authorList>
            <consortium name="RefSeq"/>
        </authorList>
    </citation>
    <scope>IDENTIFICATION</scope>
    <source>
        <tissue evidence="5">Tentacle</tissue>
    </source>
</reference>
<dbReference type="RefSeq" id="XP_031561763.1">
    <property type="nucleotide sequence ID" value="XM_031705903.1"/>
</dbReference>
<dbReference type="GO" id="GO:0002098">
    <property type="term" value="P:tRNA wobble uridine modification"/>
    <property type="evidence" value="ECO:0007669"/>
    <property type="project" value="InterPro"/>
</dbReference>
<dbReference type="AlphaFoldDB" id="A0A6P8I1V3"/>
<evidence type="ECO:0000256" key="1">
    <source>
        <dbReference type="ARBA" id="ARBA00005043"/>
    </source>
</evidence>
<organism evidence="4 5">
    <name type="scientific">Actinia tenebrosa</name>
    <name type="common">Australian red waratah sea anemone</name>
    <dbReference type="NCBI Taxonomy" id="6105"/>
    <lineage>
        <taxon>Eukaryota</taxon>
        <taxon>Metazoa</taxon>
        <taxon>Cnidaria</taxon>
        <taxon>Anthozoa</taxon>
        <taxon>Hexacorallia</taxon>
        <taxon>Actiniaria</taxon>
        <taxon>Actiniidae</taxon>
        <taxon>Actinia</taxon>
    </lineage>
</organism>
<dbReference type="PANTHER" id="PTHR16184">
    <property type="entry name" value="ELONGATOR COMPLEX PROTEIN 6"/>
    <property type="match status" value="1"/>
</dbReference>
<dbReference type="OrthoDB" id="9995306at2759"/>
<protein>
    <recommendedName>
        <fullName evidence="3">Elongator complex protein 6</fullName>
    </recommendedName>
</protein>
<evidence type="ECO:0000313" key="5">
    <source>
        <dbReference type="RefSeq" id="XP_031561763.1"/>
    </source>
</evidence>
<dbReference type="Pfam" id="PF09807">
    <property type="entry name" value="ELP6"/>
    <property type="match status" value="1"/>
</dbReference>
<dbReference type="GO" id="GO:0033588">
    <property type="term" value="C:elongator holoenzyme complex"/>
    <property type="evidence" value="ECO:0007669"/>
    <property type="project" value="InterPro"/>
</dbReference>
<comment type="similarity">
    <text evidence="2">Belongs to the ELP6 family.</text>
</comment>
<dbReference type="Gene3D" id="3.40.50.300">
    <property type="entry name" value="P-loop containing nucleotide triphosphate hydrolases"/>
    <property type="match status" value="1"/>
</dbReference>